<dbReference type="EMBL" id="BFCH01000048">
    <property type="protein sequence ID" value="GBG40925.1"/>
    <property type="molecule type" value="Genomic_DNA"/>
</dbReference>
<dbReference type="EMBL" id="BQYH01000009">
    <property type="protein sequence ID" value="GKU72036.1"/>
    <property type="molecule type" value="Genomic_DNA"/>
</dbReference>
<evidence type="ECO:0000313" key="3">
    <source>
        <dbReference type="EMBL" id="GBG40925.1"/>
    </source>
</evidence>
<feature type="compositionally biased region" description="Polar residues" evidence="1">
    <location>
        <begin position="1"/>
        <end position="12"/>
    </location>
</feature>
<proteinExistence type="predicted"/>
<keyword evidence="2" id="KW-0812">Transmembrane</keyword>
<dbReference type="Proteomes" id="UP001139505">
    <property type="component" value="Unassembled WGS sequence"/>
</dbReference>
<comment type="caution">
    <text evidence="4">The sequence shown here is derived from an EMBL/GenBank/DDBJ whole genome shotgun (WGS) entry which is preliminary data.</text>
</comment>
<feature type="compositionally biased region" description="Low complexity" evidence="1">
    <location>
        <begin position="91"/>
        <end position="102"/>
    </location>
</feature>
<evidence type="ECO:0000256" key="2">
    <source>
        <dbReference type="SAM" id="Phobius"/>
    </source>
</evidence>
<reference evidence="3" key="1">
    <citation type="journal article" date="2018" name="Genome Announc.">
        <title>Draft Genome Sequence of Mycobacterium montefiorense Isolated from Japanese Black Salamander (Hynobius nigrescens).</title>
        <authorList>
            <person name="Fukano H."/>
            <person name="Yoshida M."/>
            <person name="Shimizu A."/>
            <person name="Iwao H."/>
            <person name="Katayama Y."/>
            <person name="Omatsu T."/>
            <person name="Mizutani T."/>
            <person name="Kurata O."/>
            <person name="Wada S."/>
            <person name="Hoshino Y."/>
        </authorList>
    </citation>
    <scope>NUCLEOTIDE SEQUENCE</scope>
    <source>
        <strain evidence="3">BS</strain>
    </source>
</reference>
<evidence type="ECO:0000256" key="1">
    <source>
        <dbReference type="SAM" id="MobiDB-lite"/>
    </source>
</evidence>
<organism evidence="4 6">
    <name type="scientific">Mycobacterium montefiorense</name>
    <dbReference type="NCBI Taxonomy" id="154654"/>
    <lineage>
        <taxon>Bacteria</taxon>
        <taxon>Bacillati</taxon>
        <taxon>Actinomycetota</taxon>
        <taxon>Actinomycetes</taxon>
        <taxon>Mycobacteriales</taxon>
        <taxon>Mycobacteriaceae</taxon>
        <taxon>Mycobacterium</taxon>
        <taxon>Mycobacterium simiae complex</taxon>
    </lineage>
</organism>
<reference evidence="4" key="4">
    <citation type="submission" date="2022-04" db="EMBL/GenBank/DDBJ databases">
        <authorList>
            <person name="Komine T."/>
            <person name="Fukano H."/>
            <person name="Wada S."/>
        </authorList>
    </citation>
    <scope>NUCLEOTIDE SEQUENCE</scope>
    <source>
        <strain evidence="4">NJB18185</strain>
    </source>
</reference>
<name>A0AA37PLV3_9MYCO</name>
<dbReference type="RefSeq" id="WP_133251070.1">
    <property type="nucleotide sequence ID" value="NZ_BFCH01000048.1"/>
</dbReference>
<keyword evidence="2" id="KW-1133">Transmembrane helix</keyword>
<evidence type="ECO:0000313" key="5">
    <source>
        <dbReference type="Proteomes" id="UP000245060"/>
    </source>
</evidence>
<evidence type="ECO:0000313" key="6">
    <source>
        <dbReference type="Proteomes" id="UP001139505"/>
    </source>
</evidence>
<gene>
    <name evidence="3" type="ORF">MmonteBS_52970</name>
    <name evidence="4" type="ORF">NJB18185_18120</name>
</gene>
<keyword evidence="5" id="KW-1185">Reference proteome</keyword>
<protein>
    <recommendedName>
        <fullName evidence="7">Nucleoid-structuring protein H-NS</fullName>
    </recommendedName>
</protein>
<feature type="compositionally biased region" description="Polar residues" evidence="1">
    <location>
        <begin position="106"/>
        <end position="115"/>
    </location>
</feature>
<feature type="compositionally biased region" description="Low complexity" evidence="1">
    <location>
        <begin position="13"/>
        <end position="26"/>
    </location>
</feature>
<reference evidence="5" key="2">
    <citation type="submission" date="2018-04" db="EMBL/GenBank/DDBJ databases">
        <title>Draft genome sequence of Mycobacterium montefiorense isolated from Japanese black salamander.</title>
        <authorList>
            <person name="Fukano H."/>
            <person name="Yoshida M."/>
            <person name="Shimizu A."/>
            <person name="Iwao H."/>
            <person name="Kurata O."/>
            <person name="Katayama Y."/>
            <person name="Omatsu T."/>
            <person name="Mizutani T."/>
            <person name="Wada S."/>
            <person name="Hoshino Y."/>
        </authorList>
    </citation>
    <scope>NUCLEOTIDE SEQUENCE [LARGE SCALE GENOMIC DNA]</scope>
    <source>
        <strain evidence="5">BS</strain>
    </source>
</reference>
<dbReference type="AlphaFoldDB" id="A0AA37PLV3"/>
<feature type="region of interest" description="Disordered" evidence="1">
    <location>
        <begin position="1"/>
        <end position="115"/>
    </location>
</feature>
<evidence type="ECO:0000313" key="4">
    <source>
        <dbReference type="EMBL" id="GKU72036.1"/>
    </source>
</evidence>
<keyword evidence="2" id="KW-0472">Membrane</keyword>
<sequence length="148" mass="14844">MADPQDQPNSESNGAATPPEANPPAKAAKKAPAKKAPAKKAPAKKGAAKKAPAKKAPAKKAVANGPAPTPPKPPAAQHDRQSQIETDGEVAAAAKDAAAQAKSTVEGANNPVSANIPQAVSGQSSLPLAVAVALSLLAILLIRQLRRR</sequence>
<accession>A0AA37PLV3</accession>
<feature type="transmembrane region" description="Helical" evidence="2">
    <location>
        <begin position="125"/>
        <end position="142"/>
    </location>
</feature>
<feature type="compositionally biased region" description="Basic residues" evidence="1">
    <location>
        <begin position="27"/>
        <end position="58"/>
    </location>
</feature>
<dbReference type="Proteomes" id="UP000245060">
    <property type="component" value="Unassembled WGS sequence"/>
</dbReference>
<reference evidence="4" key="3">
    <citation type="journal article" date="2022" name="Microbiol. Resour. Announc.">
        <title>Draft Genome Sequences of Eight Mycobacterium montefiorense Strains Isolated from Salamanders in Captivity.</title>
        <authorList>
            <person name="Komine T."/>
            <person name="Ihara H."/>
            <person name="Fukano H."/>
            <person name="Hoshino Y."/>
            <person name="Kurata O."/>
            <person name="Wada S."/>
        </authorList>
    </citation>
    <scope>NUCLEOTIDE SEQUENCE</scope>
    <source>
        <strain evidence="4">NJB18185</strain>
    </source>
</reference>
<evidence type="ECO:0008006" key="7">
    <source>
        <dbReference type="Google" id="ProtNLM"/>
    </source>
</evidence>